<dbReference type="RefSeq" id="WP_185178348.1">
    <property type="nucleotide sequence ID" value="NZ_CBCSEP010000001.1"/>
</dbReference>
<evidence type="ECO:0000313" key="1">
    <source>
        <dbReference type="EMBL" id="MBB6677059.1"/>
    </source>
</evidence>
<sequence length="156" mass="17471">MSDPSKLQTRSGDTGAGAGATPPYVLLFDGDCVFCNGTVRFIARRDPKRRFRFASLQSSAGRRLLAQCGVPEETDSVVLIEDGRGYIRSEAALRAALRLRGAWPLLYVFQAVPLRWRDAAYDAFAARRYRWFGRQTEACALPSPEVRSRLLPEEDE</sequence>
<protein>
    <submittedName>
        <fullName evidence="1">DUF393 domain-containing protein</fullName>
    </submittedName>
</protein>
<proteinExistence type="predicted"/>
<gene>
    <name evidence="1" type="ORF">H4Q31_06915</name>
</gene>
<evidence type="ECO:0000313" key="2">
    <source>
        <dbReference type="Proteomes" id="UP000574133"/>
    </source>
</evidence>
<comment type="caution">
    <text evidence="1">The sequence shown here is derived from an EMBL/GenBank/DDBJ whole genome shotgun (WGS) entry which is preliminary data.</text>
</comment>
<dbReference type="EMBL" id="JACJVN010000027">
    <property type="protein sequence ID" value="MBB6677059.1"/>
    <property type="molecule type" value="Genomic_DNA"/>
</dbReference>
<dbReference type="InterPro" id="IPR052927">
    <property type="entry name" value="DCC_oxidoreductase"/>
</dbReference>
<dbReference type="PANTHER" id="PTHR33639">
    <property type="entry name" value="THIOL-DISULFIDE OXIDOREDUCTASE DCC"/>
    <property type="match status" value="1"/>
</dbReference>
<dbReference type="Pfam" id="PF04134">
    <property type="entry name" value="DCC1-like"/>
    <property type="match status" value="1"/>
</dbReference>
<dbReference type="Proteomes" id="UP000574133">
    <property type="component" value="Unassembled WGS sequence"/>
</dbReference>
<dbReference type="AlphaFoldDB" id="A0A841TAK0"/>
<organism evidence="1 2">
    <name type="scientific">Cohnella lubricantis</name>
    <dbReference type="NCBI Taxonomy" id="2163172"/>
    <lineage>
        <taxon>Bacteria</taxon>
        <taxon>Bacillati</taxon>
        <taxon>Bacillota</taxon>
        <taxon>Bacilli</taxon>
        <taxon>Bacillales</taxon>
        <taxon>Paenibacillaceae</taxon>
        <taxon>Cohnella</taxon>
    </lineage>
</organism>
<dbReference type="GO" id="GO:0015035">
    <property type="term" value="F:protein-disulfide reductase activity"/>
    <property type="evidence" value="ECO:0007669"/>
    <property type="project" value="InterPro"/>
</dbReference>
<dbReference type="InterPro" id="IPR007263">
    <property type="entry name" value="DCC1-like"/>
</dbReference>
<name>A0A841TAK0_9BACL</name>
<accession>A0A841TAK0</accession>
<dbReference type="PANTHER" id="PTHR33639:SF2">
    <property type="entry name" value="DUF393 DOMAIN-CONTAINING PROTEIN"/>
    <property type="match status" value="1"/>
</dbReference>
<reference evidence="1 2" key="1">
    <citation type="submission" date="2020-08" db="EMBL/GenBank/DDBJ databases">
        <title>Cohnella phylogeny.</title>
        <authorList>
            <person name="Dunlap C."/>
        </authorList>
    </citation>
    <scope>NUCLEOTIDE SEQUENCE [LARGE SCALE GENOMIC DNA]</scope>
    <source>
        <strain evidence="1 2">DSM 103658</strain>
    </source>
</reference>
<keyword evidence="2" id="KW-1185">Reference proteome</keyword>